<feature type="non-terminal residue" evidence="5">
    <location>
        <position position="1"/>
    </location>
</feature>
<comment type="subcellular location">
    <subcellularLocation>
        <location evidence="1">Nucleus</location>
    </subcellularLocation>
</comment>
<name>A0AAV6MW43_9ROSI</name>
<comment type="caution">
    <text evidence="5">The sequence shown here is derived from an EMBL/GenBank/DDBJ whole genome shotgun (WGS) entry which is preliminary data.</text>
</comment>
<gene>
    <name evidence="5" type="primary">DR1</name>
    <name evidence="5" type="ORF">SDJN03_16199</name>
</gene>
<evidence type="ECO:0000256" key="1">
    <source>
        <dbReference type="ARBA" id="ARBA00004123"/>
    </source>
</evidence>
<keyword evidence="6" id="KW-1185">Reference proteome</keyword>
<feature type="region of interest" description="Disordered" evidence="3">
    <location>
        <begin position="171"/>
        <end position="192"/>
    </location>
</feature>
<dbReference type="Proteomes" id="UP000685013">
    <property type="component" value="Chromosome 11"/>
</dbReference>
<dbReference type="PANTHER" id="PTHR47173:SF2">
    <property type="entry name" value="PROTEIN DR1 HOMOLOG ISOFORM X1"/>
    <property type="match status" value="1"/>
</dbReference>
<dbReference type="InterPro" id="IPR044255">
    <property type="entry name" value="Dr1-like"/>
</dbReference>
<reference evidence="5 6" key="1">
    <citation type="journal article" date="2021" name="Hortic Res">
        <title>The domestication of Cucurbita argyrosperma as revealed by the genome of its wild relative.</title>
        <authorList>
            <person name="Barrera-Redondo J."/>
            <person name="Sanchez-de la Vega G."/>
            <person name="Aguirre-Liguori J.A."/>
            <person name="Castellanos-Morales G."/>
            <person name="Gutierrez-Guerrero Y.T."/>
            <person name="Aguirre-Dugua X."/>
            <person name="Aguirre-Planter E."/>
            <person name="Tenaillon M.I."/>
            <person name="Lira-Saade R."/>
            <person name="Eguiarte L.E."/>
        </authorList>
    </citation>
    <scope>NUCLEOTIDE SEQUENCE [LARGE SCALE GENOMIC DNA]</scope>
    <source>
        <strain evidence="5">JBR-2021</strain>
    </source>
</reference>
<evidence type="ECO:0000256" key="2">
    <source>
        <dbReference type="ARBA" id="ARBA00023242"/>
    </source>
</evidence>
<keyword evidence="2" id="KW-0539">Nucleus</keyword>
<dbReference type="GO" id="GO:0005634">
    <property type="term" value="C:nucleus"/>
    <property type="evidence" value="ECO:0007669"/>
    <property type="project" value="UniProtKB-SubCell"/>
</dbReference>
<organism evidence="5 6">
    <name type="scientific">Cucurbita argyrosperma subsp. sororia</name>
    <dbReference type="NCBI Taxonomy" id="37648"/>
    <lineage>
        <taxon>Eukaryota</taxon>
        <taxon>Viridiplantae</taxon>
        <taxon>Streptophyta</taxon>
        <taxon>Embryophyta</taxon>
        <taxon>Tracheophyta</taxon>
        <taxon>Spermatophyta</taxon>
        <taxon>Magnoliopsida</taxon>
        <taxon>eudicotyledons</taxon>
        <taxon>Gunneridae</taxon>
        <taxon>Pentapetalae</taxon>
        <taxon>rosids</taxon>
        <taxon>fabids</taxon>
        <taxon>Cucurbitales</taxon>
        <taxon>Cucurbitaceae</taxon>
        <taxon>Cucurbiteae</taxon>
        <taxon>Cucurbita</taxon>
    </lineage>
</organism>
<dbReference type="InterPro" id="IPR003958">
    <property type="entry name" value="CBFA_NFYB_domain"/>
</dbReference>
<evidence type="ECO:0000313" key="6">
    <source>
        <dbReference type="Proteomes" id="UP000685013"/>
    </source>
</evidence>
<evidence type="ECO:0000256" key="3">
    <source>
        <dbReference type="SAM" id="MobiDB-lite"/>
    </source>
</evidence>
<protein>
    <submittedName>
        <fullName evidence="5">Protein Dr1-like protein</fullName>
    </submittedName>
</protein>
<dbReference type="CDD" id="cd22905">
    <property type="entry name" value="HFD_Dr1"/>
    <property type="match status" value="1"/>
</dbReference>
<feature type="domain" description="Transcription factor CBF/NF-Y/archaeal histone" evidence="4">
    <location>
        <begin position="50"/>
        <end position="115"/>
    </location>
</feature>
<dbReference type="Pfam" id="PF00808">
    <property type="entry name" value="CBFD_NFYB_HMF"/>
    <property type="match status" value="1"/>
</dbReference>
<dbReference type="EMBL" id="JAGKQH010000011">
    <property type="protein sequence ID" value="KAG6587634.1"/>
    <property type="molecule type" value="Genomic_DNA"/>
</dbReference>
<evidence type="ECO:0000313" key="5">
    <source>
        <dbReference type="EMBL" id="KAG6587634.1"/>
    </source>
</evidence>
<proteinExistence type="predicted"/>
<dbReference type="FunFam" id="1.10.20.10:FF:000019">
    <property type="entry name" value="Negative cofactor 2 beta"/>
    <property type="match status" value="1"/>
</dbReference>
<accession>A0AAV6MW43</accession>
<sequence>MKIAELIVDTLMLWTSELQSNEASSRELQKKVIGTGFSLLASLTPLEEDASLPKATMTKIIKEMLPPDVRVARDAQDLLIECCVEFINLVSSESNEVCSKEDKRTIAPEHVLKALEVLGFSEYIEEVYAAYEQHRLETMQDSLKGGKWSNGAEMTEEEALAEQQRMFAEARARMNGSNTAPKQLEPEQSLES</sequence>
<dbReference type="AlphaFoldDB" id="A0AAV6MW43"/>
<evidence type="ECO:0000259" key="4">
    <source>
        <dbReference type="Pfam" id="PF00808"/>
    </source>
</evidence>
<dbReference type="PANTHER" id="PTHR47173">
    <property type="entry name" value="PROTEIN DR1 HOMOLOG"/>
    <property type="match status" value="1"/>
</dbReference>